<keyword evidence="1 4" id="KW-0489">Methyltransferase</keyword>
<dbReference type="InterPro" id="IPR001525">
    <property type="entry name" value="C5_MeTfrase"/>
</dbReference>
<dbReference type="AlphaFoldDB" id="W7ATJ5"/>
<dbReference type="EMBL" id="AOCG01000025">
    <property type="protein sequence ID" value="EUJ16515.1"/>
    <property type="molecule type" value="Genomic_DNA"/>
</dbReference>
<dbReference type="Gene3D" id="3.40.50.150">
    <property type="entry name" value="Vaccinia Virus protein VP39"/>
    <property type="match status" value="1"/>
</dbReference>
<evidence type="ECO:0000313" key="5">
    <source>
        <dbReference type="Proteomes" id="UP000019246"/>
    </source>
</evidence>
<proteinExistence type="predicted"/>
<accession>W7ATJ5</accession>
<evidence type="ECO:0000313" key="4">
    <source>
        <dbReference type="EMBL" id="EUJ16515.1"/>
    </source>
</evidence>
<dbReference type="PATRIC" id="fig|1265818.5.peg.3238"/>
<dbReference type="GO" id="GO:0032259">
    <property type="term" value="P:methylation"/>
    <property type="evidence" value="ECO:0007669"/>
    <property type="project" value="UniProtKB-KW"/>
</dbReference>
<keyword evidence="3" id="KW-0680">Restriction system</keyword>
<gene>
    <name evidence="4" type="ORF">MAQA_16031</name>
</gene>
<protein>
    <submittedName>
        <fullName evidence="4">Type II DNA modification methyltransferase</fullName>
    </submittedName>
</protein>
<dbReference type="SUPFAM" id="SSF53335">
    <property type="entry name" value="S-adenosyl-L-methionine-dependent methyltransferases"/>
    <property type="match status" value="1"/>
</dbReference>
<dbReference type="OrthoDB" id="9813719at2"/>
<keyword evidence="5" id="KW-1185">Reference proteome</keyword>
<dbReference type="GO" id="GO:0009307">
    <property type="term" value="P:DNA restriction-modification system"/>
    <property type="evidence" value="ECO:0007669"/>
    <property type="project" value="UniProtKB-KW"/>
</dbReference>
<keyword evidence="2 4" id="KW-0808">Transferase</keyword>
<comment type="caution">
    <text evidence="4">The sequence shown here is derived from an EMBL/GenBank/DDBJ whole genome shotgun (WGS) entry which is preliminary data.</text>
</comment>
<dbReference type="InterPro" id="IPR029063">
    <property type="entry name" value="SAM-dependent_MTases_sf"/>
</dbReference>
<sequence>MGMEAAGHKCVGFVEIDNHARNSYSAIFDTKGEFEGHDITKISEDAVRSLGSVDVILRFSC</sequence>
<dbReference type="Pfam" id="PF00145">
    <property type="entry name" value="DNA_methylase"/>
    <property type="match status" value="1"/>
</dbReference>
<dbReference type="STRING" id="1265818.MAQA_16031"/>
<dbReference type="GO" id="GO:0008168">
    <property type="term" value="F:methyltransferase activity"/>
    <property type="evidence" value="ECO:0007669"/>
    <property type="project" value="UniProtKB-KW"/>
</dbReference>
<evidence type="ECO:0000256" key="1">
    <source>
        <dbReference type="ARBA" id="ARBA00022603"/>
    </source>
</evidence>
<dbReference type="Proteomes" id="UP000019246">
    <property type="component" value="Unassembled WGS sequence"/>
</dbReference>
<reference evidence="4 5" key="1">
    <citation type="journal article" date="2014" name="Int. J. Syst. Evol. Microbiol.">
        <title>Listeria floridensis sp. nov., Listeria aquatica sp. nov., Listeria cornellensis sp. nov., Listeria riparia sp. nov. and Listeria grandensis sp. nov., from agricultural and natural environments.</title>
        <authorList>
            <person name="den Bakker H.C."/>
            <person name="Warchocki S."/>
            <person name="Wright E.M."/>
            <person name="Allred A.F."/>
            <person name="Ahlstrom C."/>
            <person name="Manuel C.S."/>
            <person name="Stasiewicz M.J."/>
            <person name="Burrell A."/>
            <person name="Roof S."/>
            <person name="Strawn L."/>
            <person name="Fortes E.D."/>
            <person name="Nightingale K.K."/>
            <person name="Kephart D."/>
            <person name="Wiedmann M."/>
        </authorList>
    </citation>
    <scope>NUCLEOTIDE SEQUENCE [LARGE SCALE GENOMIC DNA]</scope>
    <source>
        <strain evidence="4 5">FSL S10-1188</strain>
    </source>
</reference>
<evidence type="ECO:0000256" key="2">
    <source>
        <dbReference type="ARBA" id="ARBA00022679"/>
    </source>
</evidence>
<evidence type="ECO:0000256" key="3">
    <source>
        <dbReference type="ARBA" id="ARBA00022747"/>
    </source>
</evidence>
<organism evidence="4 5">
    <name type="scientific">Listeria aquatica FSL S10-1188</name>
    <dbReference type="NCBI Taxonomy" id="1265818"/>
    <lineage>
        <taxon>Bacteria</taxon>
        <taxon>Bacillati</taxon>
        <taxon>Bacillota</taxon>
        <taxon>Bacilli</taxon>
        <taxon>Bacillales</taxon>
        <taxon>Listeriaceae</taxon>
        <taxon>Listeria</taxon>
    </lineage>
</organism>
<name>W7ATJ5_9LIST</name>